<protein>
    <recommendedName>
        <fullName evidence="4">Basal body-orientation factor 1</fullName>
    </recommendedName>
</protein>
<dbReference type="AlphaFoldDB" id="A0AAW1R7X3"/>
<evidence type="ECO:0000313" key="2">
    <source>
        <dbReference type="EMBL" id="KAK9829645.1"/>
    </source>
</evidence>
<proteinExistence type="predicted"/>
<evidence type="ECO:0000256" key="1">
    <source>
        <dbReference type="SAM" id="Coils"/>
    </source>
</evidence>
<feature type="coiled-coil region" evidence="1">
    <location>
        <begin position="28"/>
        <end position="252"/>
    </location>
</feature>
<sequence length="446" mass="51775">MGKGGVGEVVPPVPAELTTSQYVILAENQRKKAALADSKQKYSELLAQNRQLQEEAEASRRENFDVTEYMRREILAKEERLAQLQAHIDTMDQKAAEELAAVKKEAADREKKAKADAEHIEKELRAEIMDIKEQLEVVMEYKAKRQQSEEELAKLRVDTAKLRDELKDQAKELERKFMETSNASRKEYEHRIEELRRLAEEDIDDRLDASMKRILAQNRSMKEELRLHIQETEELSSEVQILDAERQRLFREVQIKTEMEKQYAKRGTWQAREIREANDKVASLELSLGQVMKDFAAERQRLIHQTTKKLEEAETERAALRRLIKLKTRELKNIRRLAHEVLMQRGDVETFLISSLKHVREELERESLRGAEAKEVPLTGQKLDIKELSWGDREKVLRLLFAKINNQAQQAFYANLPAHSFETYEAQQAPEALQGLQTEAGPAQLV</sequence>
<organism evidence="2 3">
    <name type="scientific">[Myrmecia] bisecta</name>
    <dbReference type="NCBI Taxonomy" id="41462"/>
    <lineage>
        <taxon>Eukaryota</taxon>
        <taxon>Viridiplantae</taxon>
        <taxon>Chlorophyta</taxon>
        <taxon>core chlorophytes</taxon>
        <taxon>Trebouxiophyceae</taxon>
        <taxon>Trebouxiales</taxon>
        <taxon>Trebouxiaceae</taxon>
        <taxon>Myrmecia</taxon>
    </lineage>
</organism>
<name>A0AAW1R7X3_9CHLO</name>
<dbReference type="Proteomes" id="UP001489004">
    <property type="component" value="Unassembled WGS sequence"/>
</dbReference>
<dbReference type="PANTHER" id="PTHR14845:SF0">
    <property type="entry name" value="DUF4515 DOMAIN-CONTAINING PROTEIN"/>
    <property type="match status" value="1"/>
</dbReference>
<keyword evidence="3" id="KW-1185">Reference proteome</keyword>
<comment type="caution">
    <text evidence="2">The sequence shown here is derived from an EMBL/GenBank/DDBJ whole genome shotgun (WGS) entry which is preliminary data.</text>
</comment>
<gene>
    <name evidence="2" type="ORF">WJX72_007066</name>
</gene>
<evidence type="ECO:0008006" key="4">
    <source>
        <dbReference type="Google" id="ProtNLM"/>
    </source>
</evidence>
<feature type="coiled-coil region" evidence="1">
    <location>
        <begin position="296"/>
        <end position="330"/>
    </location>
</feature>
<dbReference type="EMBL" id="JALJOR010000001">
    <property type="protein sequence ID" value="KAK9829645.1"/>
    <property type="molecule type" value="Genomic_DNA"/>
</dbReference>
<evidence type="ECO:0000313" key="3">
    <source>
        <dbReference type="Proteomes" id="UP001489004"/>
    </source>
</evidence>
<accession>A0AAW1R7X3</accession>
<dbReference type="PANTHER" id="PTHR14845">
    <property type="entry name" value="COILED-COIL DOMAIN-CONTAINING 166"/>
    <property type="match status" value="1"/>
</dbReference>
<keyword evidence="1" id="KW-0175">Coiled coil</keyword>
<reference evidence="2 3" key="1">
    <citation type="journal article" date="2024" name="Nat. Commun.">
        <title>Phylogenomics reveals the evolutionary origins of lichenization in chlorophyte algae.</title>
        <authorList>
            <person name="Puginier C."/>
            <person name="Libourel C."/>
            <person name="Otte J."/>
            <person name="Skaloud P."/>
            <person name="Haon M."/>
            <person name="Grisel S."/>
            <person name="Petersen M."/>
            <person name="Berrin J.G."/>
            <person name="Delaux P.M."/>
            <person name="Dal Grande F."/>
            <person name="Keller J."/>
        </authorList>
    </citation>
    <scope>NUCLEOTIDE SEQUENCE [LARGE SCALE GENOMIC DNA]</scope>
    <source>
        <strain evidence="2 3">SAG 2043</strain>
    </source>
</reference>